<protein>
    <submittedName>
        <fullName evidence="1">DUF2505 domain-containing protein</fullName>
    </submittedName>
</protein>
<dbReference type="Proteomes" id="UP001596302">
    <property type="component" value="Unassembled WGS sequence"/>
</dbReference>
<name>A0ABW1J4K7_9PSEU</name>
<reference evidence="2" key="1">
    <citation type="journal article" date="2019" name="Int. J. Syst. Evol. Microbiol.">
        <title>The Global Catalogue of Microorganisms (GCM) 10K type strain sequencing project: providing services to taxonomists for standard genome sequencing and annotation.</title>
        <authorList>
            <consortium name="The Broad Institute Genomics Platform"/>
            <consortium name="The Broad Institute Genome Sequencing Center for Infectious Disease"/>
            <person name="Wu L."/>
            <person name="Ma J."/>
        </authorList>
    </citation>
    <scope>NUCLEOTIDE SEQUENCE [LARGE SCALE GENOMIC DNA]</scope>
    <source>
        <strain evidence="2">CCM 8391</strain>
    </source>
</reference>
<dbReference type="EMBL" id="JBHSQW010000033">
    <property type="protein sequence ID" value="MFC5995661.1"/>
    <property type="molecule type" value="Genomic_DNA"/>
</dbReference>
<dbReference type="SUPFAM" id="SSF55961">
    <property type="entry name" value="Bet v1-like"/>
    <property type="match status" value="1"/>
</dbReference>
<sequence length="168" mass="18049">MARQIYHRSTSTFPADKVYSVLIDQDQLKARLHELGGPGAALLHYSVDGDGVRYRLQHGIDTGKLPSPVQGLAPTGLRIERTESLRPDGPGRYTGTVDVEIVGAPASMTGLLRLTDIAEGSEFVIDGTVTVKVPLIGGKMEGVVAASVQELLDAETEFTHEWLARTSP</sequence>
<keyword evidence="2" id="KW-1185">Reference proteome</keyword>
<organism evidence="1 2">
    <name type="scientific">Pseudonocardia hispaniensis</name>
    <dbReference type="NCBI Taxonomy" id="904933"/>
    <lineage>
        <taxon>Bacteria</taxon>
        <taxon>Bacillati</taxon>
        <taxon>Actinomycetota</taxon>
        <taxon>Actinomycetes</taxon>
        <taxon>Pseudonocardiales</taxon>
        <taxon>Pseudonocardiaceae</taxon>
        <taxon>Pseudonocardia</taxon>
    </lineage>
</organism>
<evidence type="ECO:0000313" key="1">
    <source>
        <dbReference type="EMBL" id="MFC5995661.1"/>
    </source>
</evidence>
<gene>
    <name evidence="1" type="ORF">ACFQE5_15705</name>
</gene>
<dbReference type="Pfam" id="PF10698">
    <property type="entry name" value="DUF2505"/>
    <property type="match status" value="1"/>
</dbReference>
<accession>A0ABW1J4K7</accession>
<dbReference type="InterPro" id="IPR019639">
    <property type="entry name" value="DUF2505"/>
</dbReference>
<evidence type="ECO:0000313" key="2">
    <source>
        <dbReference type="Proteomes" id="UP001596302"/>
    </source>
</evidence>
<dbReference type="RefSeq" id="WP_379585843.1">
    <property type="nucleotide sequence ID" value="NZ_JBHSQW010000033.1"/>
</dbReference>
<comment type="caution">
    <text evidence="1">The sequence shown here is derived from an EMBL/GenBank/DDBJ whole genome shotgun (WGS) entry which is preliminary data.</text>
</comment>
<proteinExistence type="predicted"/>